<accession>A0ABV1YVH9</accession>
<reference evidence="1 2" key="1">
    <citation type="journal article" date="2024" name="Proc. Natl. Acad. Sci. U.S.A.">
        <title>The evolutionary genomics of adaptation to stress in wild rhizobium bacteria.</title>
        <authorList>
            <person name="Kehlet-Delgado H."/>
            <person name="Montoya A.P."/>
            <person name="Jensen K.T."/>
            <person name="Wendlandt C.E."/>
            <person name="Dexheimer C."/>
            <person name="Roberts M."/>
            <person name="Torres Martinez L."/>
            <person name="Friesen M.L."/>
            <person name="Griffitts J.S."/>
            <person name="Porter S.S."/>
        </authorList>
    </citation>
    <scope>NUCLEOTIDE SEQUENCE [LARGE SCALE GENOMIC DNA]</scope>
    <source>
        <strain evidence="1 2">M0641</strain>
    </source>
</reference>
<organism evidence="1 2">
    <name type="scientific">Mesorhizobium caraganae</name>
    <dbReference type="NCBI Taxonomy" id="483206"/>
    <lineage>
        <taxon>Bacteria</taxon>
        <taxon>Pseudomonadati</taxon>
        <taxon>Pseudomonadota</taxon>
        <taxon>Alphaproteobacteria</taxon>
        <taxon>Hyphomicrobiales</taxon>
        <taxon>Phyllobacteriaceae</taxon>
        <taxon>Mesorhizobium</taxon>
    </lineage>
</organism>
<dbReference type="EMBL" id="JAMYQB010000003">
    <property type="protein sequence ID" value="MER9403687.1"/>
    <property type="molecule type" value="Genomic_DNA"/>
</dbReference>
<proteinExistence type="predicted"/>
<sequence length="74" mass="8453">MQFAQLVIGDEKRAELHRAERILRIHDRIVQRFNHIDHLADLVEKAAADLVEASVEAANERTEMAEPHGWTIGL</sequence>
<name>A0ABV1YVH9_9HYPH</name>
<comment type="caution">
    <text evidence="1">The sequence shown here is derived from an EMBL/GenBank/DDBJ whole genome shotgun (WGS) entry which is preliminary data.</text>
</comment>
<keyword evidence="2" id="KW-1185">Reference proteome</keyword>
<protein>
    <submittedName>
        <fullName evidence="1">Uncharacterized protein</fullName>
    </submittedName>
</protein>
<gene>
    <name evidence="1" type="ORF">NKI36_06445</name>
</gene>
<evidence type="ECO:0000313" key="2">
    <source>
        <dbReference type="Proteomes" id="UP001433071"/>
    </source>
</evidence>
<evidence type="ECO:0000313" key="1">
    <source>
        <dbReference type="EMBL" id="MER9403687.1"/>
    </source>
</evidence>
<dbReference type="Proteomes" id="UP001433071">
    <property type="component" value="Unassembled WGS sequence"/>
</dbReference>
<dbReference type="RefSeq" id="WP_352556780.1">
    <property type="nucleotide sequence ID" value="NZ_JAMYQB010000003.1"/>
</dbReference>